<sequence length="304" mass="34065">MIEIPELYIEPQQVPSTGSATLLGWLVAFVVLIATALAFLHFSQRWIIRRNRAIQRSDRLLLKALDRQEDRTELPDKHAQELFDNALTLDPNHKRLLSGARISTVGEAIWLIRQEGFEARRRSLMKHGSYVPAKYQLSYQLMPTLILSIMLAAVGLFGAHEYVKLSDEQLKHDAGNIPDRNDEAIRSVDEQIASTYGDTTQLRDSSDGHYAVDHDDFVSALTKEPREGKYESVTIALRLDDGTFVEDARLISQSSDDPTVNHTVHIEIPDNDSGSDGVVRETQIAVADQGDSLSVRYASFVNPI</sequence>
<evidence type="ECO:0000256" key="1">
    <source>
        <dbReference type="SAM" id="Phobius"/>
    </source>
</evidence>
<feature type="transmembrane region" description="Helical" evidence="1">
    <location>
        <begin position="22"/>
        <end position="42"/>
    </location>
</feature>
<organism evidence="2 3">
    <name type="scientific">Yaniella flava</name>
    <dbReference type="NCBI Taxonomy" id="287930"/>
    <lineage>
        <taxon>Bacteria</taxon>
        <taxon>Bacillati</taxon>
        <taxon>Actinomycetota</taxon>
        <taxon>Actinomycetes</taxon>
        <taxon>Micrococcales</taxon>
        <taxon>Micrococcaceae</taxon>
        <taxon>Yaniella</taxon>
    </lineage>
</organism>
<dbReference type="Proteomes" id="UP001501461">
    <property type="component" value="Unassembled WGS sequence"/>
</dbReference>
<accession>A0ABN2UK85</accession>
<comment type="caution">
    <text evidence="2">The sequence shown here is derived from an EMBL/GenBank/DDBJ whole genome shotgun (WGS) entry which is preliminary data.</text>
</comment>
<evidence type="ECO:0000313" key="3">
    <source>
        <dbReference type="Proteomes" id="UP001501461"/>
    </source>
</evidence>
<keyword evidence="1" id="KW-0472">Membrane</keyword>
<keyword evidence="1" id="KW-1133">Transmembrane helix</keyword>
<name>A0ABN2UK85_9MICC</name>
<evidence type="ECO:0000313" key="2">
    <source>
        <dbReference type="EMBL" id="GAA2038005.1"/>
    </source>
</evidence>
<reference evidence="2 3" key="1">
    <citation type="journal article" date="2019" name="Int. J. Syst. Evol. Microbiol.">
        <title>The Global Catalogue of Microorganisms (GCM) 10K type strain sequencing project: providing services to taxonomists for standard genome sequencing and annotation.</title>
        <authorList>
            <consortium name="The Broad Institute Genomics Platform"/>
            <consortium name="The Broad Institute Genome Sequencing Center for Infectious Disease"/>
            <person name="Wu L."/>
            <person name="Ma J."/>
        </authorList>
    </citation>
    <scope>NUCLEOTIDE SEQUENCE [LARGE SCALE GENOMIC DNA]</scope>
    <source>
        <strain evidence="2 3">JCM 13595</strain>
    </source>
</reference>
<protein>
    <submittedName>
        <fullName evidence="2">Uncharacterized protein</fullName>
    </submittedName>
</protein>
<feature type="transmembrane region" description="Helical" evidence="1">
    <location>
        <begin position="141"/>
        <end position="159"/>
    </location>
</feature>
<gene>
    <name evidence="2" type="ORF">GCM10009720_18090</name>
</gene>
<proteinExistence type="predicted"/>
<keyword evidence="1" id="KW-0812">Transmembrane</keyword>
<dbReference type="RefSeq" id="WP_343957792.1">
    <property type="nucleotide sequence ID" value="NZ_BAAAMN010000036.1"/>
</dbReference>
<dbReference type="EMBL" id="BAAAMN010000036">
    <property type="protein sequence ID" value="GAA2038005.1"/>
    <property type="molecule type" value="Genomic_DNA"/>
</dbReference>
<keyword evidence="3" id="KW-1185">Reference proteome</keyword>